<evidence type="ECO:0000313" key="1">
    <source>
        <dbReference type="EMBL" id="KAJ1361527.1"/>
    </source>
</evidence>
<gene>
    <name evidence="1" type="ORF">KIN20_020800</name>
</gene>
<comment type="caution">
    <text evidence="1">The sequence shown here is derived from an EMBL/GenBank/DDBJ whole genome shotgun (WGS) entry which is preliminary data.</text>
</comment>
<name>A0AAD5QTU8_PARTN</name>
<evidence type="ECO:0000313" key="2">
    <source>
        <dbReference type="Proteomes" id="UP001196413"/>
    </source>
</evidence>
<protein>
    <submittedName>
        <fullName evidence="1">Uncharacterized protein</fullName>
    </submittedName>
</protein>
<proteinExistence type="predicted"/>
<dbReference type="AlphaFoldDB" id="A0AAD5QTU8"/>
<organism evidence="1 2">
    <name type="scientific">Parelaphostrongylus tenuis</name>
    <name type="common">Meningeal worm</name>
    <dbReference type="NCBI Taxonomy" id="148309"/>
    <lineage>
        <taxon>Eukaryota</taxon>
        <taxon>Metazoa</taxon>
        <taxon>Ecdysozoa</taxon>
        <taxon>Nematoda</taxon>
        <taxon>Chromadorea</taxon>
        <taxon>Rhabditida</taxon>
        <taxon>Rhabditina</taxon>
        <taxon>Rhabditomorpha</taxon>
        <taxon>Strongyloidea</taxon>
        <taxon>Metastrongylidae</taxon>
        <taxon>Parelaphostrongylus</taxon>
    </lineage>
</organism>
<dbReference type="EMBL" id="JAHQIW010004221">
    <property type="protein sequence ID" value="KAJ1361527.1"/>
    <property type="molecule type" value="Genomic_DNA"/>
</dbReference>
<reference evidence="1" key="1">
    <citation type="submission" date="2021-06" db="EMBL/GenBank/DDBJ databases">
        <title>Parelaphostrongylus tenuis whole genome reference sequence.</title>
        <authorList>
            <person name="Garwood T.J."/>
            <person name="Larsen P.A."/>
            <person name="Fountain-Jones N.M."/>
            <person name="Garbe J.R."/>
            <person name="Macchietto M.G."/>
            <person name="Kania S.A."/>
            <person name="Gerhold R.W."/>
            <person name="Richards J.E."/>
            <person name="Wolf T.M."/>
        </authorList>
    </citation>
    <scope>NUCLEOTIDE SEQUENCE</scope>
    <source>
        <strain evidence="1">MNPRO001-30</strain>
        <tissue evidence="1">Meninges</tissue>
    </source>
</reference>
<keyword evidence="2" id="KW-1185">Reference proteome</keyword>
<accession>A0AAD5QTU8</accession>
<sequence>MDKDTEDKEAYQLDIWEPSVLISSQMVYRLIMTERCSWVSDCEVQRGIQSTGMVTQAEEFDMSTQKA</sequence>
<dbReference type="Proteomes" id="UP001196413">
    <property type="component" value="Unassembled WGS sequence"/>
</dbReference>